<protein>
    <recommendedName>
        <fullName evidence="1">DUF1996 domain-containing protein</fullName>
    </recommendedName>
</protein>
<evidence type="ECO:0000313" key="3">
    <source>
        <dbReference type="Proteomes" id="UP000800036"/>
    </source>
</evidence>
<keyword evidence="3" id="KW-1185">Reference proteome</keyword>
<organism evidence="2 3">
    <name type="scientific">Bimuria novae-zelandiae CBS 107.79</name>
    <dbReference type="NCBI Taxonomy" id="1447943"/>
    <lineage>
        <taxon>Eukaryota</taxon>
        <taxon>Fungi</taxon>
        <taxon>Dikarya</taxon>
        <taxon>Ascomycota</taxon>
        <taxon>Pezizomycotina</taxon>
        <taxon>Dothideomycetes</taxon>
        <taxon>Pleosporomycetidae</taxon>
        <taxon>Pleosporales</taxon>
        <taxon>Massarineae</taxon>
        <taxon>Didymosphaeriaceae</taxon>
        <taxon>Bimuria</taxon>
    </lineage>
</organism>
<reference evidence="2" key="1">
    <citation type="journal article" date="2020" name="Stud. Mycol.">
        <title>101 Dothideomycetes genomes: a test case for predicting lifestyles and emergence of pathogens.</title>
        <authorList>
            <person name="Haridas S."/>
            <person name="Albert R."/>
            <person name="Binder M."/>
            <person name="Bloem J."/>
            <person name="Labutti K."/>
            <person name="Salamov A."/>
            <person name="Andreopoulos B."/>
            <person name="Baker S."/>
            <person name="Barry K."/>
            <person name="Bills G."/>
            <person name="Bluhm B."/>
            <person name="Cannon C."/>
            <person name="Castanera R."/>
            <person name="Culley D."/>
            <person name="Daum C."/>
            <person name="Ezra D."/>
            <person name="Gonzalez J."/>
            <person name="Henrissat B."/>
            <person name="Kuo A."/>
            <person name="Liang C."/>
            <person name="Lipzen A."/>
            <person name="Lutzoni F."/>
            <person name="Magnuson J."/>
            <person name="Mondo S."/>
            <person name="Nolan M."/>
            <person name="Ohm R."/>
            <person name="Pangilinan J."/>
            <person name="Park H.-J."/>
            <person name="Ramirez L."/>
            <person name="Alfaro M."/>
            <person name="Sun H."/>
            <person name="Tritt A."/>
            <person name="Yoshinaga Y."/>
            <person name="Zwiers L.-H."/>
            <person name="Turgeon B."/>
            <person name="Goodwin S."/>
            <person name="Spatafora J."/>
            <person name="Crous P."/>
            <person name="Grigoriev I."/>
        </authorList>
    </citation>
    <scope>NUCLEOTIDE SEQUENCE</scope>
    <source>
        <strain evidence="2">CBS 107.79</strain>
    </source>
</reference>
<proteinExistence type="predicted"/>
<evidence type="ECO:0000259" key="1">
    <source>
        <dbReference type="Pfam" id="PF09362"/>
    </source>
</evidence>
<feature type="domain" description="DUF1996" evidence="1">
    <location>
        <begin position="8"/>
        <end position="40"/>
    </location>
</feature>
<dbReference type="OrthoDB" id="74764at2759"/>
<name>A0A6A5VPQ9_9PLEO</name>
<evidence type="ECO:0000313" key="2">
    <source>
        <dbReference type="EMBL" id="KAF1975287.1"/>
    </source>
</evidence>
<sequence length="51" mass="5664">MSGDIGAKATCSFSEDFSNYWTAVMYFNTRNGTYKHVPQYPNALLGPLLAD</sequence>
<dbReference type="Pfam" id="PF09362">
    <property type="entry name" value="DUF1996"/>
    <property type="match status" value="1"/>
</dbReference>
<gene>
    <name evidence="2" type="ORF">BU23DRAFT_552681</name>
</gene>
<dbReference type="InterPro" id="IPR018535">
    <property type="entry name" value="DUF1996"/>
</dbReference>
<accession>A0A6A5VPQ9</accession>
<dbReference type="Proteomes" id="UP000800036">
    <property type="component" value="Unassembled WGS sequence"/>
</dbReference>
<dbReference type="AlphaFoldDB" id="A0A6A5VPQ9"/>
<dbReference type="EMBL" id="ML976671">
    <property type="protein sequence ID" value="KAF1975287.1"/>
    <property type="molecule type" value="Genomic_DNA"/>
</dbReference>